<dbReference type="Proteomes" id="UP001501444">
    <property type="component" value="Unassembled WGS sequence"/>
</dbReference>
<evidence type="ECO:0000313" key="2">
    <source>
        <dbReference type="Proteomes" id="UP001501444"/>
    </source>
</evidence>
<evidence type="ECO:0000313" key="1">
    <source>
        <dbReference type="EMBL" id="GAA2348449.1"/>
    </source>
</evidence>
<sequence length="74" mass="7766">MTSPSVPTTLALWRCARSVILLDRPVADEFVAVVIGAGYGRAVCARTGPDGGLHTLNDLPAVAEVTRALLLRHG</sequence>
<comment type="caution">
    <text evidence="1">The sequence shown here is derived from an EMBL/GenBank/DDBJ whole genome shotgun (WGS) entry which is preliminary data.</text>
</comment>
<dbReference type="EMBL" id="BAAARV010000027">
    <property type="protein sequence ID" value="GAA2348449.1"/>
    <property type="molecule type" value="Genomic_DNA"/>
</dbReference>
<name>A0ABP5TAA3_9ACTN</name>
<keyword evidence="2" id="KW-1185">Reference proteome</keyword>
<protein>
    <submittedName>
        <fullName evidence="1">Uncharacterized protein</fullName>
    </submittedName>
</protein>
<gene>
    <name evidence="1" type="ORF">GCM10010170_036930</name>
</gene>
<organism evidence="1 2">
    <name type="scientific">Dactylosporangium salmoneum</name>
    <dbReference type="NCBI Taxonomy" id="53361"/>
    <lineage>
        <taxon>Bacteria</taxon>
        <taxon>Bacillati</taxon>
        <taxon>Actinomycetota</taxon>
        <taxon>Actinomycetes</taxon>
        <taxon>Micromonosporales</taxon>
        <taxon>Micromonosporaceae</taxon>
        <taxon>Dactylosporangium</taxon>
    </lineage>
</organism>
<reference evidence="2" key="1">
    <citation type="journal article" date="2019" name="Int. J. Syst. Evol. Microbiol.">
        <title>The Global Catalogue of Microorganisms (GCM) 10K type strain sequencing project: providing services to taxonomists for standard genome sequencing and annotation.</title>
        <authorList>
            <consortium name="The Broad Institute Genomics Platform"/>
            <consortium name="The Broad Institute Genome Sequencing Center for Infectious Disease"/>
            <person name="Wu L."/>
            <person name="Ma J."/>
        </authorList>
    </citation>
    <scope>NUCLEOTIDE SEQUENCE [LARGE SCALE GENOMIC DNA]</scope>
    <source>
        <strain evidence="2">JCM 3272</strain>
    </source>
</reference>
<proteinExistence type="predicted"/>
<accession>A0ABP5TAA3</accession>